<name>A0A6A6RRA6_9PLEO</name>
<dbReference type="EMBL" id="MU006792">
    <property type="protein sequence ID" value="KAF2637880.1"/>
    <property type="molecule type" value="Genomic_DNA"/>
</dbReference>
<dbReference type="AlphaFoldDB" id="A0A6A6RRA6"/>
<dbReference type="InterPro" id="IPR053261">
    <property type="entry name" value="Polyketide-peptide_reg"/>
</dbReference>
<keyword evidence="2" id="KW-1185">Reference proteome</keyword>
<dbReference type="PANTHER" id="PTHR41813">
    <property type="entry name" value="REGULATOR PAB1642, PUTATIVE (AFU_ORTHOLOGUE AFUA_3G11955)-RELATED"/>
    <property type="match status" value="1"/>
</dbReference>
<reference evidence="1" key="1">
    <citation type="journal article" date="2020" name="Stud. Mycol.">
        <title>101 Dothideomycetes genomes: a test case for predicting lifestyles and emergence of pathogens.</title>
        <authorList>
            <person name="Haridas S."/>
            <person name="Albert R."/>
            <person name="Binder M."/>
            <person name="Bloem J."/>
            <person name="Labutti K."/>
            <person name="Salamov A."/>
            <person name="Andreopoulos B."/>
            <person name="Baker S."/>
            <person name="Barry K."/>
            <person name="Bills G."/>
            <person name="Bluhm B."/>
            <person name="Cannon C."/>
            <person name="Castanera R."/>
            <person name="Culley D."/>
            <person name="Daum C."/>
            <person name="Ezra D."/>
            <person name="Gonzalez J."/>
            <person name="Henrissat B."/>
            <person name="Kuo A."/>
            <person name="Liang C."/>
            <person name="Lipzen A."/>
            <person name="Lutzoni F."/>
            <person name="Magnuson J."/>
            <person name="Mondo S."/>
            <person name="Nolan M."/>
            <person name="Ohm R."/>
            <person name="Pangilinan J."/>
            <person name="Park H.-J."/>
            <person name="Ramirez L."/>
            <person name="Alfaro M."/>
            <person name="Sun H."/>
            <person name="Tritt A."/>
            <person name="Yoshinaga Y."/>
            <person name="Zwiers L.-H."/>
            <person name="Turgeon B."/>
            <person name="Goodwin S."/>
            <person name="Spatafora J."/>
            <person name="Crous P."/>
            <person name="Grigoriev I."/>
        </authorList>
    </citation>
    <scope>NUCLEOTIDE SEQUENCE</scope>
    <source>
        <strain evidence="1">CBS 473.64</strain>
    </source>
</reference>
<dbReference type="SUPFAM" id="SSF48613">
    <property type="entry name" value="Heme oxygenase-like"/>
    <property type="match status" value="1"/>
</dbReference>
<evidence type="ECO:0000313" key="2">
    <source>
        <dbReference type="Proteomes" id="UP000799753"/>
    </source>
</evidence>
<organism evidence="1 2">
    <name type="scientific">Massarina eburnea CBS 473.64</name>
    <dbReference type="NCBI Taxonomy" id="1395130"/>
    <lineage>
        <taxon>Eukaryota</taxon>
        <taxon>Fungi</taxon>
        <taxon>Dikarya</taxon>
        <taxon>Ascomycota</taxon>
        <taxon>Pezizomycotina</taxon>
        <taxon>Dothideomycetes</taxon>
        <taxon>Pleosporomycetidae</taxon>
        <taxon>Pleosporales</taxon>
        <taxon>Massarineae</taxon>
        <taxon>Massarinaceae</taxon>
        <taxon>Massarina</taxon>
    </lineage>
</organism>
<sequence length="259" mass="29502">MAPWTLTSHLLSGKKDQFTRATQSAFLKSAASGTLPKSTISHWLANDRLYMQGYIRLSGQLLRVLRLPAKPTSREDADTIETRLLDWLVDALQNIRREERFFMDVADSYGLDVDITDADGVMVEERKIDGLKRFEKLFASLTAAELENGLLPWLEGTVVFWATEKVYFEAWSWAKRQADGATGKGFEEDADGGAMRKEFIPNWTNDEFIKFVDTLEKLLNEGVAQAIARDEALKEGLVRRAEYVWENLLDAEEAFWPEV</sequence>
<dbReference type="CDD" id="cd19357">
    <property type="entry name" value="TenA_E_At3g16990-like"/>
    <property type="match status" value="1"/>
</dbReference>
<dbReference type="Proteomes" id="UP000799753">
    <property type="component" value="Unassembled WGS sequence"/>
</dbReference>
<evidence type="ECO:0000313" key="1">
    <source>
        <dbReference type="EMBL" id="KAF2637880.1"/>
    </source>
</evidence>
<proteinExistence type="predicted"/>
<dbReference type="PANTHER" id="PTHR41813:SF2">
    <property type="entry name" value="REGULATOR PAB1642, PUTATIVE (AFU_ORTHOLOGUE AFUA_3G11955)-RELATED"/>
    <property type="match status" value="1"/>
</dbReference>
<dbReference type="Gene3D" id="1.20.910.10">
    <property type="entry name" value="Heme oxygenase-like"/>
    <property type="match status" value="1"/>
</dbReference>
<protein>
    <submittedName>
        <fullName evidence="1">Heme oxygenase-like protein</fullName>
    </submittedName>
</protein>
<dbReference type="OrthoDB" id="37730at2759"/>
<dbReference type="InterPro" id="IPR016084">
    <property type="entry name" value="Haem_Oase-like_multi-hlx"/>
</dbReference>
<accession>A0A6A6RRA6</accession>
<gene>
    <name evidence="1" type="ORF">P280DRAFT_472040</name>
</gene>